<gene>
    <name evidence="7" type="ORF">OsI_08756</name>
</gene>
<evidence type="ECO:0000256" key="6">
    <source>
        <dbReference type="SAM" id="Phobius"/>
    </source>
</evidence>
<sequence>MMELRWWRVDASEVAAVTAMGVWEAVLASGGRRFLKRKDSDAGETVTLLLVALALALAFVRVCEDFGAGNSTKDAPFRGRALEELRSSLYNEMHSSEGAKRQQQRFCGPSVALTFNFAVAVGIIMANKMVMGSVGFKFPIALSLIHYAVAFVLMAILKTMSLLPVAPPSKSTPFSSLFALGAVMSLSTGLANNFPLFSVGFYQMAKIAVTPTIVVAEFMIFQKRVSSQKVITLAIVSFGVAVATVTDLEFNFFGAVVALAWIVPSAVNKILWSNLQQSGNWTALAATSALSHVVLGQFKTIVIMLSGYLIFSSDPGITSICGAIVALGGMSVYTYLGLKESTTTGKKPPLAQKPKAAGDGEKPGLEHEDSV</sequence>
<keyword evidence="3 6" id="KW-1133">Transmembrane helix</keyword>
<dbReference type="Proteomes" id="UP000007015">
    <property type="component" value="Chromosome 2"/>
</dbReference>
<evidence type="ECO:0000256" key="5">
    <source>
        <dbReference type="SAM" id="MobiDB-lite"/>
    </source>
</evidence>
<dbReference type="EMBL" id="CM000127">
    <property type="protein sequence ID" value="EAY87353.1"/>
    <property type="molecule type" value="Genomic_DNA"/>
</dbReference>
<dbReference type="HOGENOM" id="CLU_048347_1_1_1"/>
<evidence type="ECO:0000313" key="7">
    <source>
        <dbReference type="EMBL" id="EAY87353.1"/>
    </source>
</evidence>
<accession>A2X943</accession>
<dbReference type="AlphaFoldDB" id="A2X943"/>
<protein>
    <submittedName>
        <fullName evidence="7">Uncharacterized protein</fullName>
    </submittedName>
</protein>
<feature type="transmembrane region" description="Helical" evidence="6">
    <location>
        <begin position="230"/>
        <end position="246"/>
    </location>
</feature>
<keyword evidence="8" id="KW-1185">Reference proteome</keyword>
<feature type="compositionally biased region" description="Basic and acidic residues" evidence="5">
    <location>
        <begin position="356"/>
        <end position="371"/>
    </location>
</feature>
<organism evidence="7 8">
    <name type="scientific">Oryza sativa subsp. indica</name>
    <name type="common">Rice</name>
    <dbReference type="NCBI Taxonomy" id="39946"/>
    <lineage>
        <taxon>Eukaryota</taxon>
        <taxon>Viridiplantae</taxon>
        <taxon>Streptophyta</taxon>
        <taxon>Embryophyta</taxon>
        <taxon>Tracheophyta</taxon>
        <taxon>Spermatophyta</taxon>
        <taxon>Magnoliopsida</taxon>
        <taxon>Liliopsida</taxon>
        <taxon>Poales</taxon>
        <taxon>Poaceae</taxon>
        <taxon>BOP clade</taxon>
        <taxon>Oryzoideae</taxon>
        <taxon>Oryzeae</taxon>
        <taxon>Oryzinae</taxon>
        <taxon>Oryza</taxon>
        <taxon>Oryza sativa</taxon>
    </lineage>
</organism>
<dbReference type="Gramene" id="BGIOSGA008957-TA">
    <property type="protein sequence ID" value="BGIOSGA008957-PA"/>
    <property type="gene ID" value="BGIOSGA008957"/>
</dbReference>
<name>A2X943_ORYSI</name>
<feature type="transmembrane region" description="Helical" evidence="6">
    <location>
        <begin position="45"/>
        <end position="63"/>
    </location>
</feature>
<dbReference type="GO" id="GO:0016020">
    <property type="term" value="C:membrane"/>
    <property type="evidence" value="ECO:0007669"/>
    <property type="project" value="UniProtKB-SubCell"/>
</dbReference>
<comment type="subcellular location">
    <subcellularLocation>
        <location evidence="1">Membrane</location>
        <topology evidence="1">Multi-pass membrane protein</topology>
    </subcellularLocation>
</comment>
<feature type="transmembrane region" description="Helical" evidence="6">
    <location>
        <begin position="177"/>
        <end position="195"/>
    </location>
</feature>
<evidence type="ECO:0000256" key="2">
    <source>
        <dbReference type="ARBA" id="ARBA00022692"/>
    </source>
</evidence>
<evidence type="ECO:0000256" key="3">
    <source>
        <dbReference type="ARBA" id="ARBA00022989"/>
    </source>
</evidence>
<proteinExistence type="predicted"/>
<keyword evidence="2 6" id="KW-0812">Transmembrane</keyword>
<feature type="transmembrane region" description="Helical" evidence="6">
    <location>
        <begin position="138"/>
        <end position="157"/>
    </location>
</feature>
<feature type="transmembrane region" description="Helical" evidence="6">
    <location>
        <begin position="317"/>
        <end position="338"/>
    </location>
</feature>
<keyword evidence="4 6" id="KW-0472">Membrane</keyword>
<feature type="transmembrane region" description="Helical" evidence="6">
    <location>
        <begin position="106"/>
        <end position="126"/>
    </location>
</feature>
<dbReference type="InterPro" id="IPR050186">
    <property type="entry name" value="TPT_transporter"/>
</dbReference>
<feature type="transmembrane region" description="Helical" evidence="6">
    <location>
        <begin position="284"/>
        <end position="311"/>
    </location>
</feature>
<evidence type="ECO:0000256" key="4">
    <source>
        <dbReference type="ARBA" id="ARBA00023136"/>
    </source>
</evidence>
<reference evidence="7 8" key="1">
    <citation type="journal article" date="2005" name="PLoS Biol.">
        <title>The genomes of Oryza sativa: a history of duplications.</title>
        <authorList>
            <person name="Yu J."/>
            <person name="Wang J."/>
            <person name="Lin W."/>
            <person name="Li S."/>
            <person name="Li H."/>
            <person name="Zhou J."/>
            <person name="Ni P."/>
            <person name="Dong W."/>
            <person name="Hu S."/>
            <person name="Zeng C."/>
            <person name="Zhang J."/>
            <person name="Zhang Y."/>
            <person name="Li R."/>
            <person name="Xu Z."/>
            <person name="Li S."/>
            <person name="Li X."/>
            <person name="Zheng H."/>
            <person name="Cong L."/>
            <person name="Lin L."/>
            <person name="Yin J."/>
            <person name="Geng J."/>
            <person name="Li G."/>
            <person name="Shi J."/>
            <person name="Liu J."/>
            <person name="Lv H."/>
            <person name="Li J."/>
            <person name="Wang J."/>
            <person name="Deng Y."/>
            <person name="Ran L."/>
            <person name="Shi X."/>
            <person name="Wang X."/>
            <person name="Wu Q."/>
            <person name="Li C."/>
            <person name="Ren X."/>
            <person name="Wang J."/>
            <person name="Wang X."/>
            <person name="Li D."/>
            <person name="Liu D."/>
            <person name="Zhang X."/>
            <person name="Ji Z."/>
            <person name="Zhao W."/>
            <person name="Sun Y."/>
            <person name="Zhang Z."/>
            <person name="Bao J."/>
            <person name="Han Y."/>
            <person name="Dong L."/>
            <person name="Ji J."/>
            <person name="Chen P."/>
            <person name="Wu S."/>
            <person name="Liu J."/>
            <person name="Xiao Y."/>
            <person name="Bu D."/>
            <person name="Tan J."/>
            <person name="Yang L."/>
            <person name="Ye C."/>
            <person name="Zhang J."/>
            <person name="Xu J."/>
            <person name="Zhou Y."/>
            <person name="Yu Y."/>
            <person name="Zhang B."/>
            <person name="Zhuang S."/>
            <person name="Wei H."/>
            <person name="Liu B."/>
            <person name="Lei M."/>
            <person name="Yu H."/>
            <person name="Li Y."/>
            <person name="Xu H."/>
            <person name="Wei S."/>
            <person name="He X."/>
            <person name="Fang L."/>
            <person name="Zhang Z."/>
            <person name="Zhang Y."/>
            <person name="Huang X."/>
            <person name="Su Z."/>
            <person name="Tong W."/>
            <person name="Li J."/>
            <person name="Tong Z."/>
            <person name="Li S."/>
            <person name="Ye J."/>
            <person name="Wang L."/>
            <person name="Fang L."/>
            <person name="Lei T."/>
            <person name="Chen C."/>
            <person name="Chen H."/>
            <person name="Xu Z."/>
            <person name="Li H."/>
            <person name="Huang H."/>
            <person name="Zhang F."/>
            <person name="Xu H."/>
            <person name="Li N."/>
            <person name="Zhao C."/>
            <person name="Li S."/>
            <person name="Dong L."/>
            <person name="Huang Y."/>
            <person name="Li L."/>
            <person name="Xi Y."/>
            <person name="Qi Q."/>
            <person name="Li W."/>
            <person name="Zhang B."/>
            <person name="Hu W."/>
            <person name="Zhang Y."/>
            <person name="Tian X."/>
            <person name="Jiao Y."/>
            <person name="Liang X."/>
            <person name="Jin J."/>
            <person name="Gao L."/>
            <person name="Zheng W."/>
            <person name="Hao B."/>
            <person name="Liu S."/>
            <person name="Wang W."/>
            <person name="Yuan L."/>
            <person name="Cao M."/>
            <person name="McDermott J."/>
            <person name="Samudrala R."/>
            <person name="Wang J."/>
            <person name="Wong G.K."/>
            <person name="Yang H."/>
        </authorList>
    </citation>
    <scope>NUCLEOTIDE SEQUENCE [LARGE SCALE GENOMIC DNA]</scope>
    <source>
        <strain evidence="8">cv. 93-11</strain>
    </source>
</reference>
<feature type="region of interest" description="Disordered" evidence="5">
    <location>
        <begin position="341"/>
        <end position="371"/>
    </location>
</feature>
<dbReference type="PANTHER" id="PTHR11132">
    <property type="entry name" value="SOLUTE CARRIER FAMILY 35"/>
    <property type="match status" value="1"/>
</dbReference>
<feature type="compositionally biased region" description="Low complexity" evidence="5">
    <location>
        <begin position="346"/>
        <end position="355"/>
    </location>
</feature>
<evidence type="ECO:0000313" key="8">
    <source>
        <dbReference type="Proteomes" id="UP000007015"/>
    </source>
</evidence>
<feature type="transmembrane region" description="Helical" evidence="6">
    <location>
        <begin position="252"/>
        <end position="272"/>
    </location>
</feature>
<evidence type="ECO:0000256" key="1">
    <source>
        <dbReference type="ARBA" id="ARBA00004141"/>
    </source>
</evidence>